<dbReference type="PANTHER" id="PTHR34456">
    <property type="entry name" value="MITOVIRUS RNA-DEPENDENT RNA POLYMERASE"/>
    <property type="match status" value="1"/>
</dbReference>
<evidence type="ECO:0000256" key="2">
    <source>
        <dbReference type="ARBA" id="ARBA00022695"/>
    </source>
</evidence>
<evidence type="ECO:0000313" key="3">
    <source>
        <dbReference type="EMBL" id="QOW97242.1"/>
    </source>
</evidence>
<keyword evidence="2" id="KW-0548">Nucleotidyltransferase</keyword>
<sequence>MKHQFIGFPKLMRLLLVRVFRRDRSRAYLRALLCYERYVAHLFRNHGRSVGCKILKQCFGVAKRVAFGYRDGFVPYLVWQSTDHLGLPRRLYRVSCLLESTTSHRVFALSVFALFLMFRVRPVFKLSTITDPFSGTGLTPAFKHYIQNEFRPWIRRIMAREHLKLRLPKDLVLLRGGPWGIPNVLGSMGDAHVLVSGYLGDCPVARAVISLVDHISGRPGEFYTRLVALVTRSDAPERVYRYASLSVSPDRGGKTRTFVAMSYWIQYALYPIHDLCMSILRTIPEDFTYRQNDVGSWILRVQRSGRKVYSYDLTDATDRFSRNAQRVALGAILSSKIANWWNTIMHLPIMVRRRGCPDHLAQFVRYNSGQPMGSYSSWPVFALTHHCVVRYAFFRVHKDPSGLYGVLGDDVTIAYEPAARFYREFVTTHLGCAISEAKSYIPTESVCPGEFAKRLFSWGREITPLTPDLLDSINQHCWVLLPNVLSHAVTRWYFKLGPAYTDLPRLTGGLRPSREAFRFCLFPVNRPPCSHKVFMSLLERINGKQSPIHQSLRRTLRIRVSATRSQFGEFALSDNFSAPFFVWHSLVRLASSSDKVISNNPYLPGFMASDLAAVDKCESNREVYDFLAAKGLHHPLARLAVRIYWKRTRWISKNVSYSHQDLLDLSTSAYVLDAILLRGYRPWMVNPILRQRMMAKNVRNYLRDAPFPTSPAVNLDISEVVTNRSPPLLRLGVTRTPWRPSVPTGGKGPIK</sequence>
<reference evidence="3" key="1">
    <citation type="journal article" date="2020" name="Viruses">
        <title>Metatranscriptomic Identification of Diverse and Divergent RNA Viruses in Green and Chlorarachniophyte Algae Cultures.</title>
        <authorList>
            <person name="Charon J."/>
            <person name="Marcelino V.R."/>
            <person name="Wetherbee R."/>
            <person name="Verbruggen H."/>
            <person name="Holmes E.C."/>
        </authorList>
    </citation>
    <scope>NUCLEOTIDE SEQUENCE</scope>
</reference>
<dbReference type="EMBL" id="MW086589">
    <property type="protein sequence ID" value="QOW97242.1"/>
    <property type="molecule type" value="Genomic_RNA"/>
</dbReference>
<proteinExistence type="predicted"/>
<keyword evidence="1" id="KW-0808">Transferase</keyword>
<dbReference type="PANTHER" id="PTHR34456:SF13">
    <property type="entry name" value="REVERSE TRANSCRIPTASE DOMAIN-CONTAINING PROTEIN"/>
    <property type="match status" value="1"/>
</dbReference>
<evidence type="ECO:0000256" key="1">
    <source>
        <dbReference type="ARBA" id="ARBA00022679"/>
    </source>
</evidence>
<dbReference type="Pfam" id="PF05919">
    <property type="entry name" value="Mitovir_RNA_pol"/>
    <property type="match status" value="1"/>
</dbReference>
<dbReference type="GO" id="GO:0003968">
    <property type="term" value="F:RNA-directed RNA polymerase activity"/>
    <property type="evidence" value="ECO:0007669"/>
    <property type="project" value="UniProtKB-KW"/>
</dbReference>
<dbReference type="SUPFAM" id="SSF56672">
    <property type="entry name" value="DNA/RNA polymerases"/>
    <property type="match status" value="1"/>
</dbReference>
<dbReference type="InterPro" id="IPR008686">
    <property type="entry name" value="RNA_pol_mitovir"/>
</dbReference>
<organism evidence="3">
    <name type="scientific">Mito-like babylonusvirus</name>
    <dbReference type="NCBI Taxonomy" id="2784751"/>
    <lineage>
        <taxon>Viruses</taxon>
        <taxon>Riboviria</taxon>
    </lineage>
</organism>
<name>A0A7S6YL57_9VIRU</name>
<accession>A0A7S6YL57</accession>
<keyword evidence="3" id="KW-0696">RNA-directed RNA polymerase</keyword>
<dbReference type="InterPro" id="IPR043502">
    <property type="entry name" value="DNA/RNA_pol_sf"/>
</dbReference>
<protein>
    <submittedName>
        <fullName evidence="3">RNA-dependent RNA polymerase</fullName>
    </submittedName>
</protein>